<keyword evidence="2" id="KW-1133">Transmembrane helix</keyword>
<proteinExistence type="predicted"/>
<feature type="transmembrane region" description="Helical" evidence="2">
    <location>
        <begin position="631"/>
        <end position="654"/>
    </location>
</feature>
<dbReference type="InterPro" id="IPR002656">
    <property type="entry name" value="Acyl_transf_3_dom"/>
</dbReference>
<dbReference type="AlphaFoldDB" id="A0A2A4JEF2"/>
<feature type="transmembrane region" description="Helical" evidence="2">
    <location>
        <begin position="516"/>
        <end position="537"/>
    </location>
</feature>
<dbReference type="Pfam" id="PF20146">
    <property type="entry name" value="NRF"/>
    <property type="match status" value="1"/>
</dbReference>
<feature type="signal peptide" evidence="3">
    <location>
        <begin position="1"/>
        <end position="19"/>
    </location>
</feature>
<feature type="transmembrane region" description="Helical" evidence="2">
    <location>
        <begin position="473"/>
        <end position="496"/>
    </location>
</feature>
<name>A0A2A4JEF2_HELVI</name>
<evidence type="ECO:0000259" key="4">
    <source>
        <dbReference type="SMART" id="SM00703"/>
    </source>
</evidence>
<dbReference type="SMART" id="SM00703">
    <property type="entry name" value="NRF"/>
    <property type="match status" value="1"/>
</dbReference>
<dbReference type="PANTHER" id="PTHR11161:SF0">
    <property type="entry name" value="O-ACYLTRANSFERASE LIKE PROTEIN"/>
    <property type="match status" value="1"/>
</dbReference>
<protein>
    <recommendedName>
        <fullName evidence="4">Nose resistant-to-fluoxetine protein N-terminal domain-containing protein</fullName>
    </recommendedName>
</protein>
<dbReference type="PANTHER" id="PTHR11161">
    <property type="entry name" value="O-ACYLTRANSFERASE"/>
    <property type="match status" value="1"/>
</dbReference>
<dbReference type="InterPro" id="IPR052728">
    <property type="entry name" value="O2_lipid_transport_reg"/>
</dbReference>
<accession>A0A2A4JEF2</accession>
<feature type="transmembrane region" description="Helical" evidence="2">
    <location>
        <begin position="549"/>
        <end position="569"/>
    </location>
</feature>
<keyword evidence="3" id="KW-0732">Signal</keyword>
<reference evidence="5" key="1">
    <citation type="submission" date="2017-09" db="EMBL/GenBank/DDBJ databases">
        <title>Contemporary evolution of a Lepidopteran species, Heliothis virescens, in response to modern agricultural practices.</title>
        <authorList>
            <person name="Fritz M.L."/>
            <person name="Deyonke A.M."/>
            <person name="Papanicolaou A."/>
            <person name="Micinski S."/>
            <person name="Westbrook J."/>
            <person name="Gould F."/>
        </authorList>
    </citation>
    <scope>NUCLEOTIDE SEQUENCE [LARGE SCALE GENOMIC DNA]</scope>
    <source>
        <strain evidence="5">HvINT-</strain>
        <tissue evidence="5">Whole body</tissue>
    </source>
</reference>
<feature type="region of interest" description="Disordered" evidence="1">
    <location>
        <begin position="754"/>
        <end position="805"/>
    </location>
</feature>
<feature type="transmembrane region" description="Helical" evidence="2">
    <location>
        <begin position="336"/>
        <end position="362"/>
    </location>
</feature>
<dbReference type="EMBL" id="NWSH01001890">
    <property type="protein sequence ID" value="PCG69782.1"/>
    <property type="molecule type" value="Genomic_DNA"/>
</dbReference>
<dbReference type="GO" id="GO:0016747">
    <property type="term" value="F:acyltransferase activity, transferring groups other than amino-acyl groups"/>
    <property type="evidence" value="ECO:0007669"/>
    <property type="project" value="InterPro"/>
</dbReference>
<keyword evidence="2" id="KW-0472">Membrane</keyword>
<feature type="domain" description="Nose resistant-to-fluoxetine protein N-terminal" evidence="4">
    <location>
        <begin position="41"/>
        <end position="224"/>
    </location>
</feature>
<organism evidence="5">
    <name type="scientific">Heliothis virescens</name>
    <name type="common">Tobacco budworm moth</name>
    <dbReference type="NCBI Taxonomy" id="7102"/>
    <lineage>
        <taxon>Eukaryota</taxon>
        <taxon>Metazoa</taxon>
        <taxon>Ecdysozoa</taxon>
        <taxon>Arthropoda</taxon>
        <taxon>Hexapoda</taxon>
        <taxon>Insecta</taxon>
        <taxon>Pterygota</taxon>
        <taxon>Neoptera</taxon>
        <taxon>Endopterygota</taxon>
        <taxon>Lepidoptera</taxon>
        <taxon>Glossata</taxon>
        <taxon>Ditrysia</taxon>
        <taxon>Noctuoidea</taxon>
        <taxon>Noctuidae</taxon>
        <taxon>Heliothinae</taxon>
        <taxon>Heliothis</taxon>
    </lineage>
</organism>
<feature type="transmembrane region" description="Helical" evidence="2">
    <location>
        <begin position="666"/>
        <end position="689"/>
    </location>
</feature>
<feature type="transmembrane region" description="Helical" evidence="2">
    <location>
        <begin position="382"/>
        <end position="400"/>
    </location>
</feature>
<keyword evidence="2" id="KW-0812">Transmembrane</keyword>
<dbReference type="InterPro" id="IPR006621">
    <property type="entry name" value="Nose-resist-to-fluoxetine_N"/>
</dbReference>
<feature type="compositionally biased region" description="Basic and acidic residues" evidence="1">
    <location>
        <begin position="755"/>
        <end position="764"/>
    </location>
</feature>
<comment type="caution">
    <text evidence="5">The sequence shown here is derived from an EMBL/GenBank/DDBJ whole genome shotgun (WGS) entry which is preliminary data.</text>
</comment>
<evidence type="ECO:0000256" key="3">
    <source>
        <dbReference type="SAM" id="SignalP"/>
    </source>
</evidence>
<feature type="compositionally biased region" description="Polar residues" evidence="1">
    <location>
        <begin position="766"/>
        <end position="782"/>
    </location>
</feature>
<evidence type="ECO:0000313" key="5">
    <source>
        <dbReference type="EMBL" id="PCG69782.1"/>
    </source>
</evidence>
<feature type="chain" id="PRO_5012743061" description="Nose resistant-to-fluoxetine protein N-terminal domain-containing protein" evidence="3">
    <location>
        <begin position="20"/>
        <end position="805"/>
    </location>
</feature>
<evidence type="ECO:0000256" key="2">
    <source>
        <dbReference type="SAM" id="Phobius"/>
    </source>
</evidence>
<gene>
    <name evidence="5" type="ORF">B5V51_3683</name>
</gene>
<sequence>MVYQVSFILFVCLVSVVHSSNGLERRVEALDSNLYEDVLDAEECHRQIRYIRSNTLLTLQFMDAGLRTPRGILVGNTLDMGNYHQCIGINHMIEEENMHIEGKYCSIHVPLNQSFHWPRPQDTVSTQFDPTTLHLDPDIAVKIQEYNLMRRELLALSGNFERVDGYNLHDEDYERSTPANPLLSLSFDLAICTPKPCTIEQAITSFFFNVSAIGFQFTEDYCRIPGDKPWSAADSVAVGVFAVLGFITLVSTSYDLCYRFVFKKDLKQMSTLCRSFSVYTNGQRLTTFSTSAGSMQCLDGIRTLAMMWVIVGHSFSTEPFQANPVDVGNWIFSARALWITAATMTVDTFFTVAGVLLVYTTVNKMTQVTFLKNLHWFYLNRFIRLTPLLAVCALLQASYFNRMTDGPYWLYVATLTNNCRNNWWSTLLHLQNFVHVEEMCVPHSWYVAIDFQLYVVSPLVLIWLLSGKKTYSWIGLVGALAAVLTGATIYNFHYSLPAHNVVPSRFSEMMDYMTKYYFNTLCRAGPFFVGMVFGYVLHLYRKTRLQMPWILALFFWACSAGILGGIFYFKYRVMQFDWDNQLLDNLMNSFMRPAYACAICWLIIACVHGYAGPINWFLSLEAWRLPARLSYGMFLFHYPLQFTLNATMVTPIYFSVEAFAFKFLSYLVLAVVWSFVLTLLIDSPITVLFKLLTDLGKPKKPAVKTTEVTKQNDFEKTPNVNGNQRSMKELEVAKEDGNTGNVMEVEVLNADSNEVLEKSNKEENSNDVVSDSQDTAINSSNDTDNKDVDAIVNDTDENETKKGIV</sequence>
<evidence type="ECO:0000256" key="1">
    <source>
        <dbReference type="SAM" id="MobiDB-lite"/>
    </source>
</evidence>
<dbReference type="Pfam" id="PF01757">
    <property type="entry name" value="Acyl_transf_3"/>
    <property type="match status" value="1"/>
</dbReference>
<feature type="transmembrane region" description="Helical" evidence="2">
    <location>
        <begin position="589"/>
        <end position="611"/>
    </location>
</feature>